<dbReference type="Proteomes" id="UP000197065">
    <property type="component" value="Unassembled WGS sequence"/>
</dbReference>
<sequence length="398" mass="42669">MDIFDKYATIIGRHDKVLEAGTDPFAVRVDEMLSATEAMIGGRRTILLGTNNYLGLTFDPTAIDASVEAARRDGTGTTGSRIANGNYAQHQELELELAAFLKRRSCMVFTTGYQANLAMIAGVAGPRDVIFMDSDSHASIYDGCTLSGAKVIRFRHNDPDDLDRRLARSPEGECKLIIVEGLYSILGDTAPLKAFAEVKKKHGAWLMVDEAHSLGVYGGEGRGVAEAQDCEADVDFVVGTFSKSLAAIGGFGAANHPRFDCLRFCSRPYMFTASPSPASIASARASLRRMANDPNLRAAIWNNAERLHAGLRQLGYTVAAAPGPVAAIRLPDEATAVAAWNRLLQLGVYVNLAVPPGTPNGACLLRCSLSAAHAPAQIDEVLGRFERLSQSLRELATA</sequence>
<dbReference type="OrthoDB" id="9807157at2"/>
<dbReference type="SUPFAM" id="SSF53383">
    <property type="entry name" value="PLP-dependent transferases"/>
    <property type="match status" value="1"/>
</dbReference>
<dbReference type="InterPro" id="IPR004839">
    <property type="entry name" value="Aminotransferase_I/II_large"/>
</dbReference>
<dbReference type="EMBL" id="FYEH01000002">
    <property type="protein sequence ID" value="SNB61700.1"/>
    <property type="molecule type" value="Genomic_DNA"/>
</dbReference>
<dbReference type="GO" id="GO:0030170">
    <property type="term" value="F:pyridoxal phosphate binding"/>
    <property type="evidence" value="ECO:0007669"/>
    <property type="project" value="InterPro"/>
</dbReference>
<dbReference type="Gene3D" id="3.40.640.10">
    <property type="entry name" value="Type I PLP-dependent aspartate aminotransferase-like (Major domain)"/>
    <property type="match status" value="1"/>
</dbReference>
<comment type="cofactor">
    <cofactor evidence="1 4">
        <name>pyridoxal 5'-phosphate</name>
        <dbReference type="ChEBI" id="CHEBI:597326"/>
    </cofactor>
</comment>
<dbReference type="InterPro" id="IPR001917">
    <property type="entry name" value="Aminotrans_II_pyridoxalP_BS"/>
</dbReference>
<organism evidence="6 7">
    <name type="scientific">Arboricoccus pini</name>
    <dbReference type="NCBI Taxonomy" id="1963835"/>
    <lineage>
        <taxon>Bacteria</taxon>
        <taxon>Pseudomonadati</taxon>
        <taxon>Pseudomonadota</taxon>
        <taxon>Alphaproteobacteria</taxon>
        <taxon>Geminicoccales</taxon>
        <taxon>Geminicoccaceae</taxon>
        <taxon>Arboricoccus</taxon>
    </lineage>
</organism>
<dbReference type="InterPro" id="IPR015422">
    <property type="entry name" value="PyrdxlP-dep_Trfase_small"/>
</dbReference>
<keyword evidence="2 6" id="KW-0808">Transferase</keyword>
<dbReference type="Pfam" id="PF00155">
    <property type="entry name" value="Aminotran_1_2"/>
    <property type="match status" value="1"/>
</dbReference>
<dbReference type="AlphaFoldDB" id="A0A212QQI5"/>
<reference evidence="6 7" key="1">
    <citation type="submission" date="2017-06" db="EMBL/GenBank/DDBJ databases">
        <authorList>
            <person name="Kim H.J."/>
            <person name="Triplett B.A."/>
        </authorList>
    </citation>
    <scope>NUCLEOTIDE SEQUENCE [LARGE SCALE GENOMIC DNA]</scope>
    <source>
        <strain evidence="6 7">B29T1</strain>
    </source>
</reference>
<dbReference type="InterPro" id="IPR015424">
    <property type="entry name" value="PyrdxlP-dep_Trfase"/>
</dbReference>
<evidence type="ECO:0000256" key="4">
    <source>
        <dbReference type="RuleBase" id="RU003693"/>
    </source>
</evidence>
<protein>
    <submittedName>
        <fullName evidence="6">Serine palmitoyltransferase</fullName>
    </submittedName>
</protein>
<dbReference type="RefSeq" id="WP_088560188.1">
    <property type="nucleotide sequence ID" value="NZ_FYEH01000002.1"/>
</dbReference>
<feature type="domain" description="Aminotransferase class I/classII large" evidence="5">
    <location>
        <begin position="45"/>
        <end position="384"/>
    </location>
</feature>
<keyword evidence="3 4" id="KW-0663">Pyridoxal phosphate</keyword>
<proteinExistence type="inferred from homology"/>
<dbReference type="InterPro" id="IPR050087">
    <property type="entry name" value="AON_synthase_class-II"/>
</dbReference>
<dbReference type="PANTHER" id="PTHR13693:SF3">
    <property type="entry name" value="LD36009P"/>
    <property type="match status" value="1"/>
</dbReference>
<keyword evidence="7" id="KW-1185">Reference proteome</keyword>
<comment type="similarity">
    <text evidence="4">Belongs to the class-II pyridoxal-phosphate-dependent aminotransferase family.</text>
</comment>
<gene>
    <name evidence="6" type="ORF">SAMN07250955_102355</name>
</gene>
<dbReference type="GO" id="GO:0016740">
    <property type="term" value="F:transferase activity"/>
    <property type="evidence" value="ECO:0007669"/>
    <property type="project" value="UniProtKB-KW"/>
</dbReference>
<dbReference type="PANTHER" id="PTHR13693">
    <property type="entry name" value="CLASS II AMINOTRANSFERASE/8-AMINO-7-OXONONANOATE SYNTHASE"/>
    <property type="match status" value="1"/>
</dbReference>
<dbReference type="NCBIfam" id="NF047599">
    <property type="entry name" value="SerpalmtaseBetaP"/>
    <property type="match status" value="1"/>
</dbReference>
<dbReference type="PROSITE" id="PS00599">
    <property type="entry name" value="AA_TRANSFER_CLASS_2"/>
    <property type="match status" value="1"/>
</dbReference>
<evidence type="ECO:0000313" key="7">
    <source>
        <dbReference type="Proteomes" id="UP000197065"/>
    </source>
</evidence>
<evidence type="ECO:0000256" key="1">
    <source>
        <dbReference type="ARBA" id="ARBA00001933"/>
    </source>
</evidence>
<evidence type="ECO:0000256" key="3">
    <source>
        <dbReference type="ARBA" id="ARBA00022898"/>
    </source>
</evidence>
<evidence type="ECO:0000313" key="6">
    <source>
        <dbReference type="EMBL" id="SNB61700.1"/>
    </source>
</evidence>
<accession>A0A212QQI5</accession>
<dbReference type="InterPro" id="IPR015421">
    <property type="entry name" value="PyrdxlP-dep_Trfase_major"/>
</dbReference>
<evidence type="ECO:0000256" key="2">
    <source>
        <dbReference type="ARBA" id="ARBA00022679"/>
    </source>
</evidence>
<name>A0A212QQI5_9PROT</name>
<dbReference type="Gene3D" id="3.90.1150.10">
    <property type="entry name" value="Aspartate Aminotransferase, domain 1"/>
    <property type="match status" value="1"/>
</dbReference>
<evidence type="ECO:0000259" key="5">
    <source>
        <dbReference type="Pfam" id="PF00155"/>
    </source>
</evidence>